<sequence>MSHQTKTFYIAATIQYDFVRPIHYEKIEFAKGSTSVNVKNLKRQMIEEFTRQKLEQQRTLSLDISTTSQQSSLLHNNNQQLIIEFSLLCENLSDHGHLSLQTNLPSAFYCILINCNENKLYMKSNSKRDDLYIQEYPFTDRCDLSQLSYSYTSNSNLSITSFIVD</sequence>
<accession>A0A814CM06</accession>
<evidence type="ECO:0000313" key="2">
    <source>
        <dbReference type="Proteomes" id="UP000663854"/>
    </source>
</evidence>
<dbReference type="EMBL" id="CAJNOH010000205">
    <property type="protein sequence ID" value="CAF0944215.1"/>
    <property type="molecule type" value="Genomic_DNA"/>
</dbReference>
<dbReference type="GO" id="GO:0000796">
    <property type="term" value="C:condensin complex"/>
    <property type="evidence" value="ECO:0007669"/>
    <property type="project" value="InterPro"/>
</dbReference>
<organism evidence="1 2">
    <name type="scientific">Rotaria sordida</name>
    <dbReference type="NCBI Taxonomy" id="392033"/>
    <lineage>
        <taxon>Eukaryota</taxon>
        <taxon>Metazoa</taxon>
        <taxon>Spiralia</taxon>
        <taxon>Gnathifera</taxon>
        <taxon>Rotifera</taxon>
        <taxon>Eurotatoria</taxon>
        <taxon>Bdelloidea</taxon>
        <taxon>Philodinida</taxon>
        <taxon>Philodinidae</taxon>
        <taxon>Rotaria</taxon>
    </lineage>
</organism>
<evidence type="ECO:0000313" key="1">
    <source>
        <dbReference type="EMBL" id="CAF0944215.1"/>
    </source>
</evidence>
<dbReference type="InterPro" id="IPR022816">
    <property type="entry name" value="Condensin_barren_su2"/>
</dbReference>
<name>A0A814CM06_9BILA</name>
<protein>
    <submittedName>
        <fullName evidence="1">Uncharacterized protein</fullName>
    </submittedName>
</protein>
<dbReference type="Pfam" id="PF05786">
    <property type="entry name" value="Cnd2"/>
    <property type="match status" value="1"/>
</dbReference>
<dbReference type="AlphaFoldDB" id="A0A814CM06"/>
<proteinExistence type="predicted"/>
<comment type="caution">
    <text evidence="1">The sequence shown here is derived from an EMBL/GenBank/DDBJ whole genome shotgun (WGS) entry which is preliminary data.</text>
</comment>
<gene>
    <name evidence="1" type="ORF">PYM288_LOCUS11762</name>
</gene>
<dbReference type="Proteomes" id="UP000663854">
    <property type="component" value="Unassembled WGS sequence"/>
</dbReference>
<reference evidence="1" key="1">
    <citation type="submission" date="2021-02" db="EMBL/GenBank/DDBJ databases">
        <authorList>
            <person name="Nowell W R."/>
        </authorList>
    </citation>
    <scope>NUCLEOTIDE SEQUENCE</scope>
</reference>
<dbReference type="GO" id="GO:0007076">
    <property type="term" value="P:mitotic chromosome condensation"/>
    <property type="evidence" value="ECO:0007669"/>
    <property type="project" value="InterPro"/>
</dbReference>